<organism evidence="1 2">
    <name type="scientific">Mannheimia bovis</name>
    <dbReference type="NCBI Taxonomy" id="2770636"/>
    <lineage>
        <taxon>Bacteria</taxon>
        <taxon>Pseudomonadati</taxon>
        <taxon>Pseudomonadota</taxon>
        <taxon>Gammaproteobacteria</taxon>
        <taxon>Pasteurellales</taxon>
        <taxon>Pasteurellaceae</taxon>
        <taxon>Mannheimia</taxon>
    </lineage>
</organism>
<dbReference type="KEGG" id="mbos:ICJ55_00530"/>
<proteinExistence type="predicted"/>
<gene>
    <name evidence="1" type="ORF">ICJ55_00530</name>
</gene>
<dbReference type="InterPro" id="IPR027417">
    <property type="entry name" value="P-loop_NTPase"/>
</dbReference>
<evidence type="ECO:0000313" key="1">
    <source>
        <dbReference type="EMBL" id="QNS15278.1"/>
    </source>
</evidence>
<dbReference type="AlphaFoldDB" id="A0A7H1C2S3"/>
<dbReference type="SUPFAM" id="SSF52540">
    <property type="entry name" value="P-loop containing nucleoside triphosphate hydrolases"/>
    <property type="match status" value="1"/>
</dbReference>
<sequence length="148" mass="17272">MSKKMFILMGSADTGKTTTFNRIFRQMSALFLEQLVYFYRHSNGIDFLAVFKNKDNQRIGIYSAGDSEEEIRSSLYELNNQCCDFIFGTSRTKGKGYKMIEKYASLFYGHSAELDIIKWYLKEDANDKDNKKAEKELFSDINKLFKIN</sequence>
<reference evidence="1 2" key="1">
    <citation type="submission" date="2020-09" db="EMBL/GenBank/DDBJ databases">
        <title>Mannheimia bovis sp.nov., isolated from a cow.</title>
        <authorList>
            <person name="Li F."/>
        </authorList>
    </citation>
    <scope>NUCLEOTIDE SEQUENCE [LARGE SCALE GENOMIC DNA]</scope>
    <source>
        <strain evidence="1 2">ZY190616</strain>
    </source>
</reference>
<protein>
    <submittedName>
        <fullName evidence="1">Uncharacterized protein</fullName>
    </submittedName>
</protein>
<dbReference type="EMBL" id="CP061280">
    <property type="protein sequence ID" value="QNS15278.1"/>
    <property type="molecule type" value="Genomic_DNA"/>
</dbReference>
<name>A0A7H1C2S3_9PAST</name>
<evidence type="ECO:0000313" key="2">
    <source>
        <dbReference type="Proteomes" id="UP000576260"/>
    </source>
</evidence>
<dbReference type="RefSeq" id="WP_188156866.1">
    <property type="nucleotide sequence ID" value="NZ_CP061280.1"/>
</dbReference>
<dbReference type="Proteomes" id="UP000576260">
    <property type="component" value="Chromosome"/>
</dbReference>
<keyword evidence="2" id="KW-1185">Reference proteome</keyword>
<accession>A0A7H1C2S3</accession>